<keyword evidence="6" id="KW-0418">Kinase</keyword>
<dbReference type="CDD" id="cd00156">
    <property type="entry name" value="REC"/>
    <property type="match status" value="1"/>
</dbReference>
<dbReference type="SUPFAM" id="SSF52172">
    <property type="entry name" value="CheY-like"/>
    <property type="match status" value="1"/>
</dbReference>
<dbReference type="SMART" id="SM00086">
    <property type="entry name" value="PAC"/>
    <property type="match status" value="3"/>
</dbReference>
<feature type="domain" description="Histidine kinase" evidence="12">
    <location>
        <begin position="954"/>
        <end position="1194"/>
    </location>
</feature>
<dbReference type="SMART" id="SM00387">
    <property type="entry name" value="HATPase_c"/>
    <property type="match status" value="1"/>
</dbReference>
<dbReference type="SUPFAM" id="SSF55781">
    <property type="entry name" value="GAF domain-like"/>
    <property type="match status" value="2"/>
</dbReference>
<dbReference type="Gene3D" id="3.40.50.2300">
    <property type="match status" value="1"/>
</dbReference>
<feature type="domain" description="Phytochrome chromophore attachment site" evidence="11">
    <location>
        <begin position="307"/>
        <end position="443"/>
    </location>
</feature>
<keyword evidence="10" id="KW-0175">Coiled coil</keyword>
<dbReference type="GO" id="GO:0009927">
    <property type="term" value="F:histidine phosphotransfer kinase activity"/>
    <property type="evidence" value="ECO:0007669"/>
    <property type="project" value="TreeGrafter"/>
</dbReference>
<dbReference type="Pfam" id="PF00512">
    <property type="entry name" value="HisKA"/>
    <property type="match status" value="1"/>
</dbReference>
<gene>
    <name evidence="16" type="ORF">V2H45_19485</name>
</gene>
<dbReference type="InterPro" id="IPR036097">
    <property type="entry name" value="HisK_dim/P_sf"/>
</dbReference>
<evidence type="ECO:0000256" key="2">
    <source>
        <dbReference type="ARBA" id="ARBA00006402"/>
    </source>
</evidence>
<dbReference type="FunFam" id="3.30.565.10:FF:000006">
    <property type="entry name" value="Sensor histidine kinase WalK"/>
    <property type="match status" value="1"/>
</dbReference>
<protein>
    <recommendedName>
        <fullName evidence="3">histidine kinase</fullName>
        <ecNumber evidence="3">2.7.13.3</ecNumber>
    </recommendedName>
</protein>
<comment type="similarity">
    <text evidence="2">In the N-terminal section; belongs to the phytochrome family.</text>
</comment>
<name>A0AAW9Q1C7_9CYAN</name>
<dbReference type="PROSITE" id="PS50109">
    <property type="entry name" value="HIS_KIN"/>
    <property type="match status" value="1"/>
</dbReference>
<dbReference type="InterPro" id="IPR029016">
    <property type="entry name" value="GAF-like_dom_sf"/>
</dbReference>
<dbReference type="InterPro" id="IPR000014">
    <property type="entry name" value="PAS"/>
</dbReference>
<dbReference type="InterPro" id="IPR001789">
    <property type="entry name" value="Sig_transdc_resp-reg_receiver"/>
</dbReference>
<dbReference type="InterPro" id="IPR003661">
    <property type="entry name" value="HisK_dim/P_dom"/>
</dbReference>
<dbReference type="InterPro" id="IPR001610">
    <property type="entry name" value="PAC"/>
</dbReference>
<dbReference type="Gene3D" id="3.30.565.10">
    <property type="entry name" value="Histidine kinase-like ATPase, C-terminal domain"/>
    <property type="match status" value="1"/>
</dbReference>
<dbReference type="PROSITE" id="PS50113">
    <property type="entry name" value="PAC"/>
    <property type="match status" value="3"/>
</dbReference>
<dbReference type="Pfam" id="PF00989">
    <property type="entry name" value="PAS"/>
    <property type="match status" value="2"/>
</dbReference>
<keyword evidence="4 9" id="KW-0597">Phosphoprotein</keyword>
<dbReference type="AlphaFoldDB" id="A0AAW9Q1C7"/>
<accession>A0AAW9Q1C7</accession>
<evidence type="ECO:0000259" key="15">
    <source>
        <dbReference type="PROSITE" id="PS50113"/>
    </source>
</evidence>
<dbReference type="Proteomes" id="UP001333818">
    <property type="component" value="Unassembled WGS sequence"/>
</dbReference>
<dbReference type="SMART" id="SM00388">
    <property type="entry name" value="HisKA"/>
    <property type="match status" value="1"/>
</dbReference>
<feature type="domain" description="Phytochrome chromophore attachment site" evidence="11">
    <location>
        <begin position="654"/>
        <end position="793"/>
    </location>
</feature>
<dbReference type="InterPro" id="IPR016132">
    <property type="entry name" value="Phyto_chromo_attachment"/>
</dbReference>
<dbReference type="PROSITE" id="PS50112">
    <property type="entry name" value="PAS"/>
    <property type="match status" value="3"/>
</dbReference>
<dbReference type="SUPFAM" id="SSF47384">
    <property type="entry name" value="Homodimeric domain of signal transducing histidine kinase"/>
    <property type="match status" value="1"/>
</dbReference>
<dbReference type="GO" id="GO:0000155">
    <property type="term" value="F:phosphorelay sensor kinase activity"/>
    <property type="evidence" value="ECO:0007669"/>
    <property type="project" value="InterPro"/>
</dbReference>
<dbReference type="InterPro" id="IPR003594">
    <property type="entry name" value="HATPase_dom"/>
</dbReference>
<dbReference type="InterPro" id="IPR005467">
    <property type="entry name" value="His_kinase_dom"/>
</dbReference>
<evidence type="ECO:0000256" key="3">
    <source>
        <dbReference type="ARBA" id="ARBA00012438"/>
    </source>
</evidence>
<comment type="catalytic activity">
    <reaction evidence="1">
        <text>ATP + protein L-histidine = ADP + protein N-phospho-L-histidine.</text>
        <dbReference type="EC" id="2.7.13.3"/>
    </reaction>
</comment>
<dbReference type="SMART" id="SM00065">
    <property type="entry name" value="GAF"/>
    <property type="match status" value="2"/>
</dbReference>
<dbReference type="InterPro" id="IPR000700">
    <property type="entry name" value="PAS-assoc_C"/>
</dbReference>
<dbReference type="SUPFAM" id="SSF55874">
    <property type="entry name" value="ATPase domain of HSP90 chaperone/DNA topoisomerase II/histidine kinase"/>
    <property type="match status" value="1"/>
</dbReference>
<dbReference type="Gene3D" id="3.30.450.40">
    <property type="match status" value="2"/>
</dbReference>
<dbReference type="FunFam" id="1.10.287.130:FF:000001">
    <property type="entry name" value="Two-component sensor histidine kinase"/>
    <property type="match status" value="1"/>
</dbReference>
<comment type="caution">
    <text evidence="16">The sequence shown here is derived from an EMBL/GenBank/DDBJ whole genome shotgun (WGS) entry which is preliminary data.</text>
</comment>
<dbReference type="PANTHER" id="PTHR43047:SF72">
    <property type="entry name" value="OSMOSENSING HISTIDINE PROTEIN KINASE SLN1"/>
    <property type="match status" value="1"/>
</dbReference>
<evidence type="ECO:0000259" key="12">
    <source>
        <dbReference type="PROSITE" id="PS50109"/>
    </source>
</evidence>
<feature type="domain" description="PAC" evidence="15">
    <location>
        <begin position="228"/>
        <end position="280"/>
    </location>
</feature>
<evidence type="ECO:0000259" key="13">
    <source>
        <dbReference type="PROSITE" id="PS50110"/>
    </source>
</evidence>
<feature type="modified residue" description="4-aspartylphosphate" evidence="9">
    <location>
        <position position="59"/>
    </location>
</feature>
<dbReference type="RefSeq" id="WP_330485367.1">
    <property type="nucleotide sequence ID" value="NZ_JAZBJZ010000101.1"/>
</dbReference>
<dbReference type="PROSITE" id="PS50110">
    <property type="entry name" value="RESPONSE_REGULATORY"/>
    <property type="match status" value="1"/>
</dbReference>
<dbReference type="Gene3D" id="2.10.70.100">
    <property type="match status" value="1"/>
</dbReference>
<dbReference type="CDD" id="cd00082">
    <property type="entry name" value="HisKA"/>
    <property type="match status" value="1"/>
</dbReference>
<sequence>MIKASRTVLIVEDSPEDREMLRRYLQQDDRYTYTVLEAETGEEGLEQYRLFQPDAILLDYLLPDINGLEFIQTLQQQTPKIDLPVVFLTGQANEELAGQLTQQNAQQFLNKSTITSGKLRQALDRAFKQVELLRQVADLKIQANQTLEILSQREEQLRLALESAQIGVWDWDIVNDRLIWDDRMYEIYGIERSDFAGAYQAWVNGVHPEDRAIANAAIQRAILGEKSYDPEFRIVRPDGAIRTLKANAFLQRNAEGKALRMIGTNYDISEQKAALKEREQAQVLLIQQVEQQHLIMEMTQGIRRSLNLQDILQTTVDEVRQYLQTERVIVFQFSANWGGTVVVESVEEGWSPILSTQIDDPCFGDTYVDSFRQGLITAKSDIYNSGLASCHLERLISFQVRANLVVPILKGDELWGLLAAHHCSTPREWQASEIELLWQLAAQVSIAIQQSDLFEQAKAELAQRKQAEQALQQLNIDLEQRVAERTAELAQVNDRLLETLIDQQHSQIILQEQAQLLDLAHDTIITYDMNDKITFWNEGAEFMYGWMKSEALGKDVHGLLQTQFPNLSLAEIKAELLEQGYWEGELIKTCRNGSTITVDSRWVLQTDELDRPIKVLQINNDISDRKQAEALIRQQAERESLLLEISQRIRQSLDLYTVFETAVEEIRRFMHADRVGIFKFYPESHFDDGEFVAESVLEGFDSALAIRIHDHCFGEQYAIHYQQGRIQAVGDIYNAGLLDCHRDVLARFQIRANLIVPLLNGEGLWGLLCIHQCDAPRHWQEVEIDLVKQISNQLAIAINQSELYEQLRRELQERQQAEAMTRESERRWRSLFESTNLAVVSSDTTGIINAVNPFFLKLTGYTESEVLGQNWFDFFVPSERVQEQRQRLQENLQQETYPSFQGQILTKAGKEIIINWSNTLLRNPKGEVIGVTGIGEDITQRQAVEKLKDEFISIVSHELRTPLTSIRGSLGLLVTGVMDDDPEAMRRMIEIAAIDTERLVRLVNDMLDLEKLEMGKISLLRECCDAVDLMRRSLEIMESSAQEAGVRLEMKMHTQSIQIWVSPDQIIQTFTNLLSNAIKFSPAGSFVTISAEVVNEVENEEGNEERAEVRNPILPLPYILFSVKDRGRGIPADKLEIIFGRFQQVDASDSRDRGGTGLGLAICKSIVQQHGGHIWAESVWTQGSTFFVALPMRS</sequence>
<dbReference type="Gene3D" id="3.30.450.20">
    <property type="entry name" value="PAS domain"/>
    <property type="match status" value="3"/>
</dbReference>
<dbReference type="Pfam" id="PF00072">
    <property type="entry name" value="Response_reg"/>
    <property type="match status" value="1"/>
</dbReference>
<dbReference type="EC" id="2.7.13.3" evidence="3"/>
<dbReference type="Pfam" id="PF01590">
    <property type="entry name" value="GAF"/>
    <property type="match status" value="2"/>
</dbReference>
<evidence type="ECO:0000256" key="9">
    <source>
        <dbReference type="PROSITE-ProRule" id="PRU00169"/>
    </source>
</evidence>
<dbReference type="GO" id="GO:0005886">
    <property type="term" value="C:plasma membrane"/>
    <property type="evidence" value="ECO:0007669"/>
    <property type="project" value="TreeGrafter"/>
</dbReference>
<feature type="coiled-coil region" evidence="10">
    <location>
        <begin position="454"/>
        <end position="495"/>
    </location>
</feature>
<dbReference type="PRINTS" id="PR00344">
    <property type="entry name" value="BCTRLSENSOR"/>
</dbReference>
<evidence type="ECO:0000256" key="7">
    <source>
        <dbReference type="ARBA" id="ARBA00023012"/>
    </source>
</evidence>
<feature type="coiled-coil region" evidence="10">
    <location>
        <begin position="794"/>
        <end position="827"/>
    </location>
</feature>
<evidence type="ECO:0000313" key="16">
    <source>
        <dbReference type="EMBL" id="MEE3718931.1"/>
    </source>
</evidence>
<dbReference type="NCBIfam" id="TIGR00229">
    <property type="entry name" value="sensory_box"/>
    <property type="match status" value="3"/>
</dbReference>
<dbReference type="InterPro" id="IPR036890">
    <property type="entry name" value="HATPase_C_sf"/>
</dbReference>
<dbReference type="InterPro" id="IPR011006">
    <property type="entry name" value="CheY-like_superfamily"/>
</dbReference>
<dbReference type="InterPro" id="IPR003018">
    <property type="entry name" value="GAF"/>
</dbReference>
<dbReference type="SUPFAM" id="SSF55785">
    <property type="entry name" value="PYP-like sensor domain (PAS domain)"/>
    <property type="match status" value="3"/>
</dbReference>
<dbReference type="Pfam" id="PF02518">
    <property type="entry name" value="HATPase_c"/>
    <property type="match status" value="1"/>
</dbReference>
<keyword evidence="5" id="KW-0808">Transferase</keyword>
<dbReference type="InterPro" id="IPR035965">
    <property type="entry name" value="PAS-like_dom_sf"/>
</dbReference>
<feature type="domain" description="PAS" evidence="14">
    <location>
        <begin position="509"/>
        <end position="566"/>
    </location>
</feature>
<dbReference type="CDD" id="cd00130">
    <property type="entry name" value="PAS"/>
    <property type="match status" value="3"/>
</dbReference>
<dbReference type="SMART" id="SM00091">
    <property type="entry name" value="PAS"/>
    <property type="match status" value="3"/>
</dbReference>
<proteinExistence type="inferred from homology"/>
<keyword evidence="8" id="KW-0472">Membrane</keyword>
<dbReference type="GO" id="GO:0006355">
    <property type="term" value="P:regulation of DNA-templated transcription"/>
    <property type="evidence" value="ECO:0007669"/>
    <property type="project" value="InterPro"/>
</dbReference>
<dbReference type="Gene3D" id="1.10.287.130">
    <property type="match status" value="1"/>
</dbReference>
<dbReference type="SMART" id="SM00448">
    <property type="entry name" value="REC"/>
    <property type="match status" value="1"/>
</dbReference>
<feature type="domain" description="PAC" evidence="15">
    <location>
        <begin position="580"/>
        <end position="634"/>
    </location>
</feature>
<organism evidence="16 17">
    <name type="scientific">Tumidithrix elongata BACA0141</name>
    <dbReference type="NCBI Taxonomy" id="2716417"/>
    <lineage>
        <taxon>Bacteria</taxon>
        <taxon>Bacillati</taxon>
        <taxon>Cyanobacteriota</taxon>
        <taxon>Cyanophyceae</taxon>
        <taxon>Pseudanabaenales</taxon>
        <taxon>Pseudanabaenaceae</taxon>
        <taxon>Tumidithrix</taxon>
        <taxon>Tumidithrix elongata</taxon>
    </lineage>
</organism>
<feature type="domain" description="PAC" evidence="15">
    <location>
        <begin position="898"/>
        <end position="950"/>
    </location>
</feature>
<dbReference type="EMBL" id="JAZBJZ010000101">
    <property type="protein sequence ID" value="MEE3718931.1"/>
    <property type="molecule type" value="Genomic_DNA"/>
</dbReference>
<feature type="domain" description="Response regulatory" evidence="13">
    <location>
        <begin position="7"/>
        <end position="126"/>
    </location>
</feature>
<feature type="domain" description="PAS" evidence="14">
    <location>
        <begin position="824"/>
        <end position="895"/>
    </location>
</feature>
<evidence type="ECO:0000256" key="10">
    <source>
        <dbReference type="SAM" id="Coils"/>
    </source>
</evidence>
<evidence type="ECO:0000256" key="4">
    <source>
        <dbReference type="ARBA" id="ARBA00022553"/>
    </source>
</evidence>
<evidence type="ECO:0000313" key="17">
    <source>
        <dbReference type="Proteomes" id="UP001333818"/>
    </source>
</evidence>
<dbReference type="InterPro" id="IPR004358">
    <property type="entry name" value="Sig_transdc_His_kin-like_C"/>
</dbReference>
<dbReference type="Pfam" id="PF08447">
    <property type="entry name" value="PAS_3"/>
    <property type="match status" value="1"/>
</dbReference>
<dbReference type="PROSITE" id="PS50046">
    <property type="entry name" value="PHYTOCHROME_2"/>
    <property type="match status" value="2"/>
</dbReference>
<reference evidence="16" key="1">
    <citation type="submission" date="2024-01" db="EMBL/GenBank/DDBJ databases">
        <title>Bank of Algae and Cyanobacteria of the Azores (BACA) strain genomes.</title>
        <authorList>
            <person name="Luz R."/>
            <person name="Cordeiro R."/>
            <person name="Fonseca A."/>
            <person name="Goncalves V."/>
        </authorList>
    </citation>
    <scope>NUCLEOTIDE SEQUENCE</scope>
    <source>
        <strain evidence="16">BACA0141</strain>
    </source>
</reference>
<evidence type="ECO:0000256" key="1">
    <source>
        <dbReference type="ARBA" id="ARBA00000085"/>
    </source>
</evidence>
<evidence type="ECO:0000259" key="14">
    <source>
        <dbReference type="PROSITE" id="PS50112"/>
    </source>
</evidence>
<dbReference type="PANTHER" id="PTHR43047">
    <property type="entry name" value="TWO-COMPONENT HISTIDINE PROTEIN KINASE"/>
    <property type="match status" value="1"/>
</dbReference>
<dbReference type="InterPro" id="IPR013655">
    <property type="entry name" value="PAS_fold_3"/>
</dbReference>
<dbReference type="InterPro" id="IPR013767">
    <property type="entry name" value="PAS_fold"/>
</dbReference>
<keyword evidence="17" id="KW-1185">Reference proteome</keyword>
<evidence type="ECO:0000256" key="5">
    <source>
        <dbReference type="ARBA" id="ARBA00022679"/>
    </source>
</evidence>
<evidence type="ECO:0000256" key="8">
    <source>
        <dbReference type="ARBA" id="ARBA00023136"/>
    </source>
</evidence>
<feature type="domain" description="PAS" evidence="14">
    <location>
        <begin position="153"/>
        <end position="225"/>
    </location>
</feature>
<keyword evidence="7" id="KW-0902">Two-component regulatory system</keyword>
<evidence type="ECO:0000259" key="11">
    <source>
        <dbReference type="PROSITE" id="PS50046"/>
    </source>
</evidence>
<evidence type="ECO:0000256" key="6">
    <source>
        <dbReference type="ARBA" id="ARBA00022777"/>
    </source>
</evidence>